<reference evidence="1" key="2">
    <citation type="submission" date="2020-09" db="EMBL/GenBank/DDBJ databases">
        <authorList>
            <person name="Sun Q."/>
            <person name="Zhou Y."/>
        </authorList>
    </citation>
    <scope>NUCLEOTIDE SEQUENCE</scope>
    <source>
        <strain evidence="1">CGMCC 1.12785</strain>
    </source>
</reference>
<dbReference type="RefSeq" id="WP_188550444.1">
    <property type="nucleotide sequence ID" value="NZ_BMFY01000006.1"/>
</dbReference>
<reference evidence="1" key="1">
    <citation type="journal article" date="2014" name="Int. J. Syst. Evol. Microbiol.">
        <title>Complete genome sequence of Corynebacterium casei LMG S-19264T (=DSM 44701T), isolated from a smear-ripened cheese.</title>
        <authorList>
            <consortium name="US DOE Joint Genome Institute (JGI-PGF)"/>
            <person name="Walter F."/>
            <person name="Albersmeier A."/>
            <person name="Kalinowski J."/>
            <person name="Ruckert C."/>
        </authorList>
    </citation>
    <scope>NUCLEOTIDE SEQUENCE</scope>
    <source>
        <strain evidence="1">CGMCC 1.12785</strain>
    </source>
</reference>
<organism evidence="1 2">
    <name type="scientific">Sediminivirga luteola</name>
    <dbReference type="NCBI Taxonomy" id="1774748"/>
    <lineage>
        <taxon>Bacteria</taxon>
        <taxon>Bacillati</taxon>
        <taxon>Actinomycetota</taxon>
        <taxon>Actinomycetes</taxon>
        <taxon>Micrococcales</taxon>
        <taxon>Brevibacteriaceae</taxon>
        <taxon>Sediminivirga</taxon>
    </lineage>
</organism>
<keyword evidence="2" id="KW-1185">Reference proteome</keyword>
<dbReference type="SUPFAM" id="SSF56784">
    <property type="entry name" value="HAD-like"/>
    <property type="match status" value="1"/>
</dbReference>
<dbReference type="Gene3D" id="3.40.50.1000">
    <property type="entry name" value="HAD superfamily/HAD-like"/>
    <property type="match status" value="1"/>
</dbReference>
<dbReference type="InterPro" id="IPR036412">
    <property type="entry name" value="HAD-like_sf"/>
</dbReference>
<dbReference type="Proteomes" id="UP000616114">
    <property type="component" value="Unassembled WGS sequence"/>
</dbReference>
<evidence type="ECO:0008006" key="3">
    <source>
        <dbReference type="Google" id="ProtNLM"/>
    </source>
</evidence>
<protein>
    <recommendedName>
        <fullName evidence="3">FMN phosphatase YigB (HAD superfamily)</fullName>
    </recommendedName>
</protein>
<gene>
    <name evidence="1" type="ORF">GCM10011333_16370</name>
</gene>
<name>A0A8J2TY15_9MICO</name>
<dbReference type="CDD" id="cd01427">
    <property type="entry name" value="HAD_like"/>
    <property type="match status" value="1"/>
</dbReference>
<dbReference type="InterPro" id="IPR023214">
    <property type="entry name" value="HAD_sf"/>
</dbReference>
<accession>A0A8J2TY15</accession>
<dbReference type="AlphaFoldDB" id="A0A8J2TY15"/>
<sequence length="229" mass="24038">MSRNILVFDFDGTVALGEGPVTAYAEEIAARAGNRLLPALTEGLGAPDDALDAYDLIARRSREAGVGDAVLSAAYRASRDRLAAGACRVFPPRGLAEFLAGVGTKARRVLATNAPLTGIPQALEQLGLQKAFDEIRTDLGKPEGLAALLDDLPAHSRVLSIGDVWHNDLAPARERGHATALVGHGSAPSEAMPDMQAGTVAGLYGSIEQWLRQESASAPPVRQEPTTAR</sequence>
<dbReference type="EMBL" id="BMFY01000006">
    <property type="protein sequence ID" value="GGA14191.1"/>
    <property type="molecule type" value="Genomic_DNA"/>
</dbReference>
<proteinExistence type="predicted"/>
<comment type="caution">
    <text evidence="1">The sequence shown here is derived from an EMBL/GenBank/DDBJ whole genome shotgun (WGS) entry which is preliminary data.</text>
</comment>
<evidence type="ECO:0000313" key="2">
    <source>
        <dbReference type="Proteomes" id="UP000616114"/>
    </source>
</evidence>
<evidence type="ECO:0000313" key="1">
    <source>
        <dbReference type="EMBL" id="GGA14191.1"/>
    </source>
</evidence>